<dbReference type="InterPro" id="IPR002780">
    <property type="entry name" value="Hyd_form_HypD"/>
</dbReference>
<protein>
    <submittedName>
        <fullName evidence="4">Hydrogenase formation protein HypD</fullName>
    </submittedName>
</protein>
<comment type="caution">
    <text evidence="4">The sequence shown here is derived from an EMBL/GenBank/DDBJ whole genome shotgun (WGS) entry which is preliminary data.</text>
</comment>
<accession>A0A7C4GJW8</accession>
<dbReference type="PANTHER" id="PTHR30149">
    <property type="entry name" value="HYDROGENASE PROTEIN ASSEMBLY PROTEIN HYPD"/>
    <property type="match status" value="1"/>
</dbReference>
<dbReference type="AlphaFoldDB" id="A0A7C4GJW8"/>
<evidence type="ECO:0000256" key="3">
    <source>
        <dbReference type="ARBA" id="ARBA00023004"/>
    </source>
</evidence>
<organism evidence="4">
    <name type="scientific">candidate division WOR-3 bacterium</name>
    <dbReference type="NCBI Taxonomy" id="2052148"/>
    <lineage>
        <taxon>Bacteria</taxon>
        <taxon>Bacteria division WOR-3</taxon>
    </lineage>
</organism>
<comment type="similarity">
    <text evidence="1">Belongs to the HypD family.</text>
</comment>
<keyword evidence="3" id="KW-0408">Iron</keyword>
<dbReference type="PIRSF" id="PIRSF005622">
    <property type="entry name" value="Hydrgn_mat_hypD"/>
    <property type="match status" value="1"/>
</dbReference>
<evidence type="ECO:0000256" key="1">
    <source>
        <dbReference type="ARBA" id="ARBA00007888"/>
    </source>
</evidence>
<dbReference type="Pfam" id="PF01924">
    <property type="entry name" value="HypD"/>
    <property type="match status" value="1"/>
</dbReference>
<dbReference type="GO" id="GO:0070025">
    <property type="term" value="F:carbon monoxide binding"/>
    <property type="evidence" value="ECO:0007669"/>
    <property type="project" value="TreeGrafter"/>
</dbReference>
<keyword evidence="2" id="KW-0479">Metal-binding</keyword>
<evidence type="ECO:0000313" key="4">
    <source>
        <dbReference type="EMBL" id="HGK28979.1"/>
    </source>
</evidence>
<gene>
    <name evidence="4" type="primary">hypD</name>
    <name evidence="4" type="ORF">ENS41_08570</name>
</gene>
<evidence type="ECO:0000256" key="2">
    <source>
        <dbReference type="ARBA" id="ARBA00022723"/>
    </source>
</evidence>
<dbReference type="GO" id="GO:0051539">
    <property type="term" value="F:4 iron, 4 sulfur cluster binding"/>
    <property type="evidence" value="ECO:0007669"/>
    <property type="project" value="TreeGrafter"/>
</dbReference>
<dbReference type="EMBL" id="DSUT01000182">
    <property type="protein sequence ID" value="HGK28979.1"/>
    <property type="molecule type" value="Genomic_DNA"/>
</dbReference>
<name>A0A7C4GJW8_UNCW3</name>
<dbReference type="GO" id="GO:0051604">
    <property type="term" value="P:protein maturation"/>
    <property type="evidence" value="ECO:0007669"/>
    <property type="project" value="TreeGrafter"/>
</dbReference>
<sequence>MNAARALLNRVNRLVGELCRTRKRIGLMEVCGTHTMAISGFGIRRAVDPRLRLLSGPGCPVCVTDQSEIDAAIALTKVPGVAVITFGDMVRVPGSRGSLEQARASGADVRVVYSALDSVGMAAAEPEREFVFLGVGFETTAPTVAATVKVAGRRRLRNFSVWPMFKLIPPALRFVCEARRAGQGIDGFILPGHVATVVGTRPFSFAAREFAVPCCVAGFEATDVLQGVLMLLEQLRDGRAEVENQYSRSVRPEGNRRARQVMSEVFCRTDAVWRGLGRVAGSGLGFRPRWQRFDASRRFRVRTPKPVRSACRCGDVMLGVIAPPECRLFAKGCTPEHPAGPCMVSTEGACAAYYKYEG</sequence>
<reference evidence="4" key="1">
    <citation type="journal article" date="2020" name="mSystems">
        <title>Genome- and Community-Level Interaction Insights into Carbon Utilization and Element Cycling Functions of Hydrothermarchaeota in Hydrothermal Sediment.</title>
        <authorList>
            <person name="Zhou Z."/>
            <person name="Liu Y."/>
            <person name="Xu W."/>
            <person name="Pan J."/>
            <person name="Luo Z.H."/>
            <person name="Li M."/>
        </authorList>
    </citation>
    <scope>NUCLEOTIDE SEQUENCE [LARGE SCALE GENOMIC DNA]</scope>
    <source>
        <strain evidence="4">SpSt-488</strain>
    </source>
</reference>
<dbReference type="NCBIfam" id="TIGR00075">
    <property type="entry name" value="hypD"/>
    <property type="match status" value="1"/>
</dbReference>
<proteinExistence type="inferred from homology"/>
<dbReference type="InterPro" id="IPR042243">
    <property type="entry name" value="HypD_1"/>
</dbReference>
<dbReference type="InterPro" id="IPR042244">
    <property type="entry name" value="HypD_2_sf"/>
</dbReference>
<dbReference type="GO" id="GO:0005506">
    <property type="term" value="F:iron ion binding"/>
    <property type="evidence" value="ECO:0007669"/>
    <property type="project" value="TreeGrafter"/>
</dbReference>
<dbReference type="Gene3D" id="3.40.50.11740">
    <property type="entry name" value="HypD, alpha/beta domain 2"/>
    <property type="match status" value="2"/>
</dbReference>
<dbReference type="Gene3D" id="6.10.20.100">
    <property type="match status" value="1"/>
</dbReference>
<dbReference type="PANTHER" id="PTHR30149:SF0">
    <property type="entry name" value="HYDROGENASE MATURATION FACTOR HYPD"/>
    <property type="match status" value="1"/>
</dbReference>